<evidence type="ECO:0000313" key="2">
    <source>
        <dbReference type="Proteomes" id="UP000782880"/>
    </source>
</evidence>
<sequence>MKNELCISRTTGDKAMERQVELSRGNRFEEPVSLTMYDAETENEVGFIHGTIYFADVLSEFCPEVIRRVQNDPLTDEMTCSVLEREYTSPTDRNVLTLAEPIAIASYISQEDVLEALQEFVESYYGYTLHAIYSYKFPDEKLPRYQSDGRQYVFYPGEDITNVEGLFLYEYEV</sequence>
<organism evidence="1 2">
    <name type="scientific">Subdoligranulum variabile</name>
    <dbReference type="NCBI Taxonomy" id="214851"/>
    <lineage>
        <taxon>Bacteria</taxon>
        <taxon>Bacillati</taxon>
        <taxon>Bacillota</taxon>
        <taxon>Clostridia</taxon>
        <taxon>Eubacteriales</taxon>
        <taxon>Oscillospiraceae</taxon>
        <taxon>Subdoligranulum</taxon>
    </lineage>
</organism>
<dbReference type="AlphaFoldDB" id="A0A921LMR9"/>
<gene>
    <name evidence="1" type="ORF">K8V20_00195</name>
</gene>
<name>A0A921LMR9_9FIRM</name>
<proteinExistence type="predicted"/>
<dbReference type="EMBL" id="DYVE01000006">
    <property type="protein sequence ID" value="HJG27057.1"/>
    <property type="molecule type" value="Genomic_DNA"/>
</dbReference>
<reference evidence="1" key="1">
    <citation type="journal article" date="2021" name="PeerJ">
        <title>Extensive microbial diversity within the chicken gut microbiome revealed by metagenomics and culture.</title>
        <authorList>
            <person name="Gilroy R."/>
            <person name="Ravi A."/>
            <person name="Getino M."/>
            <person name="Pursley I."/>
            <person name="Horton D.L."/>
            <person name="Alikhan N.F."/>
            <person name="Baker D."/>
            <person name="Gharbi K."/>
            <person name="Hall N."/>
            <person name="Watson M."/>
            <person name="Adriaenssens E.M."/>
            <person name="Foster-Nyarko E."/>
            <person name="Jarju S."/>
            <person name="Secka A."/>
            <person name="Antonio M."/>
            <person name="Oren A."/>
            <person name="Chaudhuri R.R."/>
            <person name="La Ragione R."/>
            <person name="Hildebrand F."/>
            <person name="Pallen M.J."/>
        </authorList>
    </citation>
    <scope>NUCLEOTIDE SEQUENCE</scope>
    <source>
        <strain evidence="1">ChiBcec21-2208</strain>
    </source>
</reference>
<reference evidence="1" key="2">
    <citation type="submission" date="2021-09" db="EMBL/GenBank/DDBJ databases">
        <authorList>
            <person name="Gilroy R."/>
        </authorList>
    </citation>
    <scope>NUCLEOTIDE SEQUENCE</scope>
    <source>
        <strain evidence="1">ChiBcec21-2208</strain>
    </source>
</reference>
<evidence type="ECO:0000313" key="1">
    <source>
        <dbReference type="EMBL" id="HJG27057.1"/>
    </source>
</evidence>
<comment type="caution">
    <text evidence="1">The sequence shown here is derived from an EMBL/GenBank/DDBJ whole genome shotgun (WGS) entry which is preliminary data.</text>
</comment>
<dbReference type="Proteomes" id="UP000782880">
    <property type="component" value="Unassembled WGS sequence"/>
</dbReference>
<accession>A0A921LMR9</accession>
<protein>
    <submittedName>
        <fullName evidence="1">Uncharacterized protein</fullName>
    </submittedName>
</protein>